<proteinExistence type="predicted"/>
<reference evidence="1 2" key="1">
    <citation type="submission" date="2020-01" db="EMBL/GenBank/DDBJ databases">
        <title>Paenibacillus soybeanensis sp. nov. isolated from the nodules of soybean (Glycine max(L.) Merr).</title>
        <authorList>
            <person name="Wang H."/>
        </authorList>
    </citation>
    <scope>NUCLEOTIDE SEQUENCE [LARGE SCALE GENOMIC DNA]</scope>
    <source>
        <strain evidence="1 2">DSM 23054</strain>
    </source>
</reference>
<sequence length="45" mass="5285">MPIALRSEKRNRLWRGKTMQAWRDLVSELADRAATGKTRRDGVTW</sequence>
<dbReference type="RefSeq" id="WP_161704748.1">
    <property type="nucleotide sequence ID" value="NZ_JAAAMU010000026.1"/>
</dbReference>
<dbReference type="AlphaFoldDB" id="A0A7X4YV52"/>
<dbReference type="Proteomes" id="UP000558113">
    <property type="component" value="Unassembled WGS sequence"/>
</dbReference>
<evidence type="ECO:0000313" key="2">
    <source>
        <dbReference type="Proteomes" id="UP000558113"/>
    </source>
</evidence>
<name>A0A7X4YV52_9BACL</name>
<protein>
    <submittedName>
        <fullName evidence="1">Uncharacterized protein</fullName>
    </submittedName>
</protein>
<accession>A0A7X4YV52</accession>
<organism evidence="1 2">
    <name type="scientific">Paenibacillus sacheonensis</name>
    <dbReference type="NCBI Taxonomy" id="742054"/>
    <lineage>
        <taxon>Bacteria</taxon>
        <taxon>Bacillati</taxon>
        <taxon>Bacillota</taxon>
        <taxon>Bacilli</taxon>
        <taxon>Bacillales</taxon>
        <taxon>Paenibacillaceae</taxon>
        <taxon>Paenibacillus</taxon>
    </lineage>
</organism>
<keyword evidence="2" id="KW-1185">Reference proteome</keyword>
<comment type="caution">
    <text evidence="1">The sequence shown here is derived from an EMBL/GenBank/DDBJ whole genome shotgun (WGS) entry which is preliminary data.</text>
</comment>
<dbReference type="EMBL" id="JAAAMU010000026">
    <property type="protein sequence ID" value="NBC73107.1"/>
    <property type="molecule type" value="Genomic_DNA"/>
</dbReference>
<evidence type="ECO:0000313" key="1">
    <source>
        <dbReference type="EMBL" id="NBC73107.1"/>
    </source>
</evidence>
<gene>
    <name evidence="1" type="ORF">GT003_29450</name>
</gene>